<dbReference type="InterPro" id="IPR036164">
    <property type="entry name" value="bL21-like_sf"/>
</dbReference>
<evidence type="ECO:0000256" key="1">
    <source>
        <dbReference type="ARBA" id="ARBA00008563"/>
    </source>
</evidence>
<dbReference type="PaxDb" id="3827-XP_004496371.1"/>
<keyword evidence="4 8" id="KW-0689">Ribosomal protein</keyword>
<dbReference type="GO" id="GO:0006412">
    <property type="term" value="P:translation"/>
    <property type="evidence" value="ECO:0007669"/>
    <property type="project" value="InterPro"/>
</dbReference>
<dbReference type="Proteomes" id="UP000087171">
    <property type="component" value="Chromosome Ca4"/>
</dbReference>
<dbReference type="AlphaFoldDB" id="A0A1S2Y013"/>
<dbReference type="PROSITE" id="PS01169">
    <property type="entry name" value="RIBOSOMAL_L21"/>
    <property type="match status" value="1"/>
</dbReference>
<dbReference type="OrthoDB" id="5994at2759"/>
<keyword evidence="5" id="KW-0687">Ribonucleoprotein</keyword>
<dbReference type="GO" id="GO:0005737">
    <property type="term" value="C:cytoplasm"/>
    <property type="evidence" value="ECO:0007669"/>
    <property type="project" value="UniProtKB-ARBA"/>
</dbReference>
<evidence type="ECO:0000256" key="2">
    <source>
        <dbReference type="ARBA" id="ARBA00022730"/>
    </source>
</evidence>
<dbReference type="InterPro" id="IPR018258">
    <property type="entry name" value="Ribosomal_bL21_CS"/>
</dbReference>
<dbReference type="HAMAP" id="MF_01363">
    <property type="entry name" value="Ribosomal_bL21"/>
    <property type="match status" value="1"/>
</dbReference>
<gene>
    <name evidence="8" type="primary">LOC101492532</name>
</gene>
<dbReference type="GO" id="GO:0003735">
    <property type="term" value="F:structural constituent of ribosome"/>
    <property type="evidence" value="ECO:0007669"/>
    <property type="project" value="InterPro"/>
</dbReference>
<dbReference type="SUPFAM" id="SSF141091">
    <property type="entry name" value="L21p-like"/>
    <property type="match status" value="1"/>
</dbReference>
<dbReference type="InterPro" id="IPR001787">
    <property type="entry name" value="Ribosomal_bL21"/>
</dbReference>
<comment type="similarity">
    <text evidence="1">Belongs to the bacterial ribosomal protein bL21 family.</text>
</comment>
<protein>
    <submittedName>
        <fullName evidence="8">50S ribosomal protein L21, chloroplastic</fullName>
    </submittedName>
</protein>
<evidence type="ECO:0000256" key="5">
    <source>
        <dbReference type="ARBA" id="ARBA00023274"/>
    </source>
</evidence>
<keyword evidence="7" id="KW-1185">Reference proteome</keyword>
<dbReference type="InterPro" id="IPR028909">
    <property type="entry name" value="bL21-like"/>
</dbReference>
<evidence type="ECO:0000313" key="8">
    <source>
        <dbReference type="RefSeq" id="XP_004496371.1"/>
    </source>
</evidence>
<dbReference type="PANTHER" id="PTHR21349">
    <property type="entry name" value="50S RIBOSOMAL PROTEIN L21"/>
    <property type="match status" value="1"/>
</dbReference>
<dbReference type="GeneID" id="101492532"/>
<name>A0A1S2Y013_CICAR</name>
<accession>A0A1S2Y013</accession>
<evidence type="ECO:0000313" key="7">
    <source>
        <dbReference type="Proteomes" id="UP000087171"/>
    </source>
</evidence>
<dbReference type="eggNOG" id="KOG1686">
    <property type="taxonomic scope" value="Eukaryota"/>
</dbReference>
<keyword evidence="2" id="KW-0699">rRNA-binding</keyword>
<feature type="region of interest" description="Disordered" evidence="6">
    <location>
        <begin position="67"/>
        <end position="88"/>
    </location>
</feature>
<evidence type="ECO:0000256" key="6">
    <source>
        <dbReference type="SAM" id="MobiDB-lite"/>
    </source>
</evidence>
<dbReference type="GO" id="GO:0005840">
    <property type="term" value="C:ribosome"/>
    <property type="evidence" value="ECO:0007669"/>
    <property type="project" value="UniProtKB-KW"/>
</dbReference>
<sequence length="221" mass="24582">MASSTATLSTLCASFGTHCSISLTSKTQFSVSQPFSSSFPFPSHKSSYNLSFQSTFSPRLRLLPKSTDSTVAAPESESELSSLQTDSQPTQIVQSPTWEKGLFAVVMIGGRQYIVHPGRWLVVQRLKGANVNDKIALHKVLLVGTDTSCYIGKPVVTNAVVYATVEEQGLDDKVIVFKYKRKKHYRRTIGHRQPNTRIRINSIMGYEDYPKVTMDDINLES</sequence>
<dbReference type="STRING" id="3827.A0A1S2Y013"/>
<dbReference type="GO" id="GO:0019843">
    <property type="term" value="F:rRNA binding"/>
    <property type="evidence" value="ECO:0007669"/>
    <property type="project" value="UniProtKB-KW"/>
</dbReference>
<reference evidence="7" key="1">
    <citation type="journal article" date="2013" name="Nat. Biotechnol.">
        <title>Draft genome sequence of chickpea (Cicer arietinum) provides a resource for trait improvement.</title>
        <authorList>
            <person name="Varshney R.K."/>
            <person name="Song C."/>
            <person name="Saxena R.K."/>
            <person name="Azam S."/>
            <person name="Yu S."/>
            <person name="Sharpe A.G."/>
            <person name="Cannon S."/>
            <person name="Baek J."/>
            <person name="Rosen B.D."/>
            <person name="Tar'an B."/>
            <person name="Millan T."/>
            <person name="Zhang X."/>
            <person name="Ramsay L.D."/>
            <person name="Iwata A."/>
            <person name="Wang Y."/>
            <person name="Nelson W."/>
            <person name="Farmer A.D."/>
            <person name="Gaur P.M."/>
            <person name="Soderlund C."/>
            <person name="Penmetsa R.V."/>
            <person name="Xu C."/>
            <person name="Bharti A.K."/>
            <person name="He W."/>
            <person name="Winter P."/>
            <person name="Zhao S."/>
            <person name="Hane J.K."/>
            <person name="Carrasquilla-Garcia N."/>
            <person name="Condie J.A."/>
            <person name="Upadhyaya H.D."/>
            <person name="Luo M.C."/>
            <person name="Thudi M."/>
            <person name="Gowda C.L."/>
            <person name="Singh N.P."/>
            <person name="Lichtenzveig J."/>
            <person name="Gali K.K."/>
            <person name="Rubio J."/>
            <person name="Nadarajan N."/>
            <person name="Dolezel J."/>
            <person name="Bansal K.C."/>
            <person name="Xu X."/>
            <person name="Edwards D."/>
            <person name="Zhang G."/>
            <person name="Kahl G."/>
            <person name="Gil J."/>
            <person name="Singh K.B."/>
            <person name="Datta S.K."/>
            <person name="Jackson S.A."/>
            <person name="Wang J."/>
            <person name="Cook D.R."/>
        </authorList>
    </citation>
    <scope>NUCLEOTIDE SEQUENCE [LARGE SCALE GENOMIC DNA]</scope>
    <source>
        <strain evidence="7">cv. CDC Frontier</strain>
    </source>
</reference>
<dbReference type="NCBIfam" id="TIGR00061">
    <property type="entry name" value="L21"/>
    <property type="match status" value="1"/>
</dbReference>
<organism evidence="7 8">
    <name type="scientific">Cicer arietinum</name>
    <name type="common">Chickpea</name>
    <name type="synonym">Garbanzo</name>
    <dbReference type="NCBI Taxonomy" id="3827"/>
    <lineage>
        <taxon>Eukaryota</taxon>
        <taxon>Viridiplantae</taxon>
        <taxon>Streptophyta</taxon>
        <taxon>Embryophyta</taxon>
        <taxon>Tracheophyta</taxon>
        <taxon>Spermatophyta</taxon>
        <taxon>Magnoliopsida</taxon>
        <taxon>eudicotyledons</taxon>
        <taxon>Gunneridae</taxon>
        <taxon>Pentapetalae</taxon>
        <taxon>rosids</taxon>
        <taxon>fabids</taxon>
        <taxon>Fabales</taxon>
        <taxon>Fabaceae</taxon>
        <taxon>Papilionoideae</taxon>
        <taxon>50 kb inversion clade</taxon>
        <taxon>NPAAA clade</taxon>
        <taxon>Hologalegina</taxon>
        <taxon>IRL clade</taxon>
        <taxon>Cicereae</taxon>
        <taxon>Cicer</taxon>
    </lineage>
</organism>
<evidence type="ECO:0000256" key="4">
    <source>
        <dbReference type="ARBA" id="ARBA00022980"/>
    </source>
</evidence>
<proteinExistence type="inferred from homology"/>
<dbReference type="GO" id="GO:1990904">
    <property type="term" value="C:ribonucleoprotein complex"/>
    <property type="evidence" value="ECO:0007669"/>
    <property type="project" value="UniProtKB-KW"/>
</dbReference>
<evidence type="ECO:0000256" key="3">
    <source>
        <dbReference type="ARBA" id="ARBA00022884"/>
    </source>
</evidence>
<dbReference type="Pfam" id="PF00829">
    <property type="entry name" value="Ribosomal_L21p"/>
    <property type="match status" value="1"/>
</dbReference>
<dbReference type="KEGG" id="cam:101492532"/>
<dbReference type="RefSeq" id="XP_004496371.1">
    <property type="nucleotide sequence ID" value="XM_004496314.1"/>
</dbReference>
<reference evidence="8" key="2">
    <citation type="submission" date="2025-08" db="UniProtKB">
        <authorList>
            <consortium name="RefSeq"/>
        </authorList>
    </citation>
    <scope>IDENTIFICATION</scope>
    <source>
        <tissue evidence="8">Etiolated seedlings</tissue>
    </source>
</reference>
<dbReference type="PANTHER" id="PTHR21349:SF8">
    <property type="entry name" value="LARGE RIBOSOMAL SUBUNIT PROTEIN BL21C"/>
    <property type="match status" value="1"/>
</dbReference>
<keyword evidence="3" id="KW-0694">RNA-binding</keyword>